<gene>
    <name evidence="2" type="ORF">H4R26_006107</name>
</gene>
<feature type="compositionally biased region" description="Basic residues" evidence="1">
    <location>
        <begin position="263"/>
        <end position="287"/>
    </location>
</feature>
<evidence type="ECO:0000313" key="3">
    <source>
        <dbReference type="Proteomes" id="UP001150907"/>
    </source>
</evidence>
<feature type="compositionally biased region" description="Polar residues" evidence="1">
    <location>
        <begin position="38"/>
        <end position="52"/>
    </location>
</feature>
<feature type="compositionally biased region" description="Polar residues" evidence="1">
    <location>
        <begin position="68"/>
        <end position="78"/>
    </location>
</feature>
<protein>
    <submittedName>
        <fullName evidence="2">Uncharacterized protein</fullName>
    </submittedName>
</protein>
<accession>A0A9W8B7F0</accession>
<reference evidence="2" key="1">
    <citation type="submission" date="2022-07" db="EMBL/GenBank/DDBJ databases">
        <title>Phylogenomic reconstructions and comparative analyses of Kickxellomycotina fungi.</title>
        <authorList>
            <person name="Reynolds N.K."/>
            <person name="Stajich J.E."/>
            <person name="Barry K."/>
            <person name="Grigoriev I.V."/>
            <person name="Crous P."/>
            <person name="Smith M.E."/>
        </authorList>
    </citation>
    <scope>NUCLEOTIDE SEQUENCE</scope>
    <source>
        <strain evidence="2">IMI 214461</strain>
    </source>
</reference>
<feature type="compositionally biased region" description="Basic residues" evidence="1">
    <location>
        <begin position="155"/>
        <end position="166"/>
    </location>
</feature>
<feature type="compositionally biased region" description="Basic and acidic residues" evidence="1">
    <location>
        <begin position="53"/>
        <end position="64"/>
    </location>
</feature>
<dbReference type="AlphaFoldDB" id="A0A9W8B7F0"/>
<proteinExistence type="predicted"/>
<feature type="region of interest" description="Disordered" evidence="1">
    <location>
        <begin position="1"/>
        <end position="287"/>
    </location>
</feature>
<comment type="caution">
    <text evidence="2">The sequence shown here is derived from an EMBL/GenBank/DDBJ whole genome shotgun (WGS) entry which is preliminary data.</text>
</comment>
<feature type="compositionally biased region" description="Basic and acidic residues" evidence="1">
    <location>
        <begin position="203"/>
        <end position="212"/>
    </location>
</feature>
<sequence length="287" mass="30249">LSRRGRRNRRLSRGGADGDGAGESEGDYDVDDSDTKMHNTANNGLSSGSQNRGDGDDSQVERSKGTARRSSTAANSPLSARKAQPSKRVAARQTNGVSKRRKVGYQSPSESPDGVGTEQTSAERAHMGDIDCEDGGFAEDLVARVMGAKPGTPKSKSKVRTPRSRNRSISSAVKPSAGFDAEEDLANADYAAALTGLPRRRGSKSELHDRAGGRRRGKSEPGSPVQLSESPMLPLLLYAGGDCGGESSAGADGQSDIEESGRHTGHLSKRKRTGGTSRSSKHLRMTV</sequence>
<evidence type="ECO:0000313" key="2">
    <source>
        <dbReference type="EMBL" id="KAJ1996673.1"/>
    </source>
</evidence>
<feature type="non-terminal residue" evidence="2">
    <location>
        <position position="1"/>
    </location>
</feature>
<name>A0A9W8B7F0_9FUNG</name>
<keyword evidence="3" id="KW-1185">Reference proteome</keyword>
<feature type="compositionally biased region" description="Basic residues" evidence="1">
    <location>
        <begin position="1"/>
        <end position="12"/>
    </location>
</feature>
<dbReference type="Proteomes" id="UP001150907">
    <property type="component" value="Unassembled WGS sequence"/>
</dbReference>
<dbReference type="OrthoDB" id="418595at2759"/>
<dbReference type="EMBL" id="JANBQF010001705">
    <property type="protein sequence ID" value="KAJ1996673.1"/>
    <property type="molecule type" value="Genomic_DNA"/>
</dbReference>
<feature type="non-terminal residue" evidence="2">
    <location>
        <position position="287"/>
    </location>
</feature>
<evidence type="ECO:0000256" key="1">
    <source>
        <dbReference type="SAM" id="MobiDB-lite"/>
    </source>
</evidence>
<organism evidence="2 3">
    <name type="scientific">Coemansia thaxteri</name>
    <dbReference type="NCBI Taxonomy" id="2663907"/>
    <lineage>
        <taxon>Eukaryota</taxon>
        <taxon>Fungi</taxon>
        <taxon>Fungi incertae sedis</taxon>
        <taxon>Zoopagomycota</taxon>
        <taxon>Kickxellomycotina</taxon>
        <taxon>Kickxellomycetes</taxon>
        <taxon>Kickxellales</taxon>
        <taxon>Kickxellaceae</taxon>
        <taxon>Coemansia</taxon>
    </lineage>
</organism>
<feature type="compositionally biased region" description="Acidic residues" evidence="1">
    <location>
        <begin position="20"/>
        <end position="32"/>
    </location>
</feature>